<evidence type="ECO:0000313" key="3">
    <source>
        <dbReference type="Proteomes" id="UP000582090"/>
    </source>
</evidence>
<reference evidence="2 3" key="1">
    <citation type="submission" date="2020-08" db="EMBL/GenBank/DDBJ databases">
        <title>Genomic Encyclopedia of Type Strains, Phase IV (KMG-IV): sequencing the most valuable type-strain genomes for metagenomic binning, comparative biology and taxonomic classification.</title>
        <authorList>
            <person name="Goeker M."/>
        </authorList>
    </citation>
    <scope>NUCLEOTIDE SEQUENCE [LARGE SCALE GENOMIC DNA]</scope>
    <source>
        <strain evidence="2 3">DSM 26575</strain>
    </source>
</reference>
<dbReference type="EMBL" id="JACIDW010000009">
    <property type="protein sequence ID" value="MBB3965280.1"/>
    <property type="molecule type" value="Genomic_DNA"/>
</dbReference>
<accession>A0A7W6CQC6</accession>
<dbReference type="InterPro" id="IPR012924">
    <property type="entry name" value="TfuA_core"/>
</dbReference>
<evidence type="ECO:0000259" key="1">
    <source>
        <dbReference type="Pfam" id="PF07812"/>
    </source>
</evidence>
<dbReference type="AlphaFoldDB" id="A0A7W6CQC6"/>
<protein>
    <recommendedName>
        <fullName evidence="1">TfuA-like core domain-containing protein</fullName>
    </recommendedName>
</protein>
<dbReference type="RefSeq" id="WP_183900857.1">
    <property type="nucleotide sequence ID" value="NZ_JACIDW010000009.1"/>
</dbReference>
<proteinExistence type="predicted"/>
<gene>
    <name evidence="2" type="ORF">GGQ67_002953</name>
</gene>
<evidence type="ECO:0000313" key="2">
    <source>
        <dbReference type="EMBL" id="MBB3965280.1"/>
    </source>
</evidence>
<dbReference type="Pfam" id="PF07812">
    <property type="entry name" value="TfuA"/>
    <property type="match status" value="1"/>
</dbReference>
<organism evidence="2 3">
    <name type="scientific">Rhizobium metallidurans</name>
    <dbReference type="NCBI Taxonomy" id="1265931"/>
    <lineage>
        <taxon>Bacteria</taxon>
        <taxon>Pseudomonadati</taxon>
        <taxon>Pseudomonadota</taxon>
        <taxon>Alphaproteobacteria</taxon>
        <taxon>Hyphomicrobiales</taxon>
        <taxon>Rhizobiaceae</taxon>
        <taxon>Rhizobium/Agrobacterium group</taxon>
        <taxon>Rhizobium</taxon>
    </lineage>
</organism>
<name>A0A7W6CQC6_9HYPH</name>
<keyword evidence="3" id="KW-1185">Reference proteome</keyword>
<comment type="caution">
    <text evidence="2">The sequence shown here is derived from an EMBL/GenBank/DDBJ whole genome shotgun (WGS) entry which is preliminary data.</text>
</comment>
<dbReference type="Proteomes" id="UP000582090">
    <property type="component" value="Unassembled WGS sequence"/>
</dbReference>
<feature type="domain" description="TfuA-like core" evidence="1">
    <location>
        <begin position="47"/>
        <end position="166"/>
    </location>
</feature>
<sequence>MRVIFAGPTLFGADVRPGTDYELRPPARQGDVHRAIMQGANVIGLIDGIYEHVPAIWHKEILFGLSHGVHIYGAASMGALRAAECATFGMVGIGEIYEAYASGALEDDSDVAQAHAPAEMGFRPLSEPLVNVRATLALCLDRSLITSQEHDLLQATARDMFFKKRTYRSVVRTALGESLRAEAVLAQLREHAVNAKLRDAERLIAAVERTPDSRFAPAFDWTFQATDFWNAEFPGSG</sequence>